<proteinExistence type="predicted"/>
<evidence type="ECO:0000313" key="2">
    <source>
        <dbReference type="EMBL" id="TQB67428.1"/>
    </source>
</evidence>
<feature type="region of interest" description="Disordered" evidence="1">
    <location>
        <begin position="42"/>
        <end position="84"/>
    </location>
</feature>
<name>A0A507QFZ1_MONPU</name>
<evidence type="ECO:0000313" key="3">
    <source>
        <dbReference type="Proteomes" id="UP000319663"/>
    </source>
</evidence>
<dbReference type="AlphaFoldDB" id="A0A507QFZ1"/>
<feature type="region of interest" description="Disordered" evidence="1">
    <location>
        <begin position="102"/>
        <end position="144"/>
    </location>
</feature>
<dbReference type="EMBL" id="VIFY01000447">
    <property type="protein sequence ID" value="TQB67428.1"/>
    <property type="molecule type" value="Genomic_DNA"/>
</dbReference>
<evidence type="ECO:0000256" key="1">
    <source>
        <dbReference type="SAM" id="MobiDB-lite"/>
    </source>
</evidence>
<accession>A0A507QFZ1</accession>
<sequence>MSPAKADWDASLQVPRSAAKRPFLLGYSESATNNNSAITLSLYSGESSKNEKRSKNEESSKNEGSSKHEETSKGQAIDSLISRKQAIHSRFQPFSSKRKTFVFSTKNSSPHAGPVPRGPDSNRAERDVGAVPPLASEGSRSHQVRGRRLNYTPMFASLQSPLGPAPGHTRDISGNQRPLRTFEITSAVEHPMDVHAVSLQAQIQDGKPNILDLEAQRSNSSS</sequence>
<organism evidence="2 3">
    <name type="scientific">Monascus purpureus</name>
    <name type="common">Red mold</name>
    <name type="synonym">Monascus anka</name>
    <dbReference type="NCBI Taxonomy" id="5098"/>
    <lineage>
        <taxon>Eukaryota</taxon>
        <taxon>Fungi</taxon>
        <taxon>Dikarya</taxon>
        <taxon>Ascomycota</taxon>
        <taxon>Pezizomycotina</taxon>
        <taxon>Eurotiomycetes</taxon>
        <taxon>Eurotiomycetidae</taxon>
        <taxon>Eurotiales</taxon>
        <taxon>Aspergillaceae</taxon>
        <taxon>Monascus</taxon>
    </lineage>
</organism>
<keyword evidence="3" id="KW-1185">Reference proteome</keyword>
<comment type="caution">
    <text evidence="2">The sequence shown here is derived from an EMBL/GenBank/DDBJ whole genome shotgun (WGS) entry which is preliminary data.</text>
</comment>
<gene>
    <name evidence="2" type="ORF">MPDQ_005863</name>
</gene>
<reference evidence="2 3" key="1">
    <citation type="submission" date="2019-06" db="EMBL/GenBank/DDBJ databases">
        <title>Wine fermentation using esterase from Monascus purpureus.</title>
        <authorList>
            <person name="Geng C."/>
            <person name="Zhang Y."/>
        </authorList>
    </citation>
    <scope>NUCLEOTIDE SEQUENCE [LARGE SCALE GENOMIC DNA]</scope>
    <source>
        <strain evidence="2">HQ1</strain>
    </source>
</reference>
<dbReference type="Proteomes" id="UP000319663">
    <property type="component" value="Unassembled WGS sequence"/>
</dbReference>
<feature type="compositionally biased region" description="Basic and acidic residues" evidence="1">
    <location>
        <begin position="48"/>
        <end position="72"/>
    </location>
</feature>
<protein>
    <submittedName>
        <fullName evidence="2">Uncharacterized protein</fullName>
    </submittedName>
</protein>